<dbReference type="Proteomes" id="UP000021816">
    <property type="component" value="Unassembled WGS sequence"/>
</dbReference>
<keyword evidence="10 19" id="KW-0812">Transmembrane</keyword>
<evidence type="ECO:0000256" key="19">
    <source>
        <dbReference type="HAMAP-Rule" id="MF_00719"/>
    </source>
</evidence>
<evidence type="ECO:0000256" key="8">
    <source>
        <dbReference type="ARBA" id="ARBA00022573"/>
    </source>
</evidence>
<dbReference type="STRING" id="1454003.AW10_03750"/>
<keyword evidence="11 19" id="KW-0460">Magnesium</keyword>
<evidence type="ECO:0000256" key="15">
    <source>
        <dbReference type="ARBA" id="ARBA00032605"/>
    </source>
</evidence>
<keyword evidence="8 19" id="KW-0169">Cobalamin biosynthesis</keyword>
<evidence type="ECO:0000313" key="20">
    <source>
        <dbReference type="EMBL" id="EXI77561.1"/>
    </source>
</evidence>
<evidence type="ECO:0000256" key="9">
    <source>
        <dbReference type="ARBA" id="ARBA00022679"/>
    </source>
</evidence>
<feature type="transmembrane region" description="Helical" evidence="19">
    <location>
        <begin position="127"/>
        <end position="146"/>
    </location>
</feature>
<evidence type="ECO:0000256" key="1">
    <source>
        <dbReference type="ARBA" id="ARBA00001946"/>
    </source>
</evidence>
<keyword evidence="13 19" id="KW-0472">Membrane</keyword>
<evidence type="ECO:0000256" key="4">
    <source>
        <dbReference type="ARBA" id="ARBA00010561"/>
    </source>
</evidence>
<dbReference type="HAMAP" id="MF_00719">
    <property type="entry name" value="CobS"/>
    <property type="match status" value="1"/>
</dbReference>
<dbReference type="GO" id="GO:0009236">
    <property type="term" value="P:cobalamin biosynthetic process"/>
    <property type="evidence" value="ECO:0007669"/>
    <property type="project" value="UniProtKB-UniRule"/>
</dbReference>
<dbReference type="GO" id="GO:0005886">
    <property type="term" value="C:plasma membrane"/>
    <property type="evidence" value="ECO:0007669"/>
    <property type="project" value="UniProtKB-SubCell"/>
</dbReference>
<dbReference type="PANTHER" id="PTHR34148">
    <property type="entry name" value="ADENOSYLCOBINAMIDE-GDP RIBAZOLETRANSFERASE"/>
    <property type="match status" value="1"/>
</dbReference>
<feature type="transmembrane region" description="Helical" evidence="19">
    <location>
        <begin position="54"/>
        <end position="73"/>
    </location>
</feature>
<dbReference type="UniPathway" id="UPA00148">
    <property type="reaction ID" value="UER00238"/>
</dbReference>
<comment type="catalytic activity">
    <reaction evidence="18 19">
        <text>alpha-ribazole 5'-phosphate + adenosylcob(III)inamide-GDP = adenosylcob(III)alamin 5'-phosphate + GMP + H(+)</text>
        <dbReference type="Rhea" id="RHEA:23560"/>
        <dbReference type="ChEBI" id="CHEBI:15378"/>
        <dbReference type="ChEBI" id="CHEBI:57918"/>
        <dbReference type="ChEBI" id="CHEBI:58115"/>
        <dbReference type="ChEBI" id="CHEBI:60487"/>
        <dbReference type="ChEBI" id="CHEBI:60493"/>
        <dbReference type="EC" id="2.7.8.26"/>
    </reaction>
</comment>
<evidence type="ECO:0000256" key="11">
    <source>
        <dbReference type="ARBA" id="ARBA00022842"/>
    </source>
</evidence>
<dbReference type="GO" id="GO:0051073">
    <property type="term" value="F:adenosylcobinamide-GDP ribazoletransferase activity"/>
    <property type="evidence" value="ECO:0007669"/>
    <property type="project" value="UniProtKB-UniRule"/>
</dbReference>
<comment type="catalytic activity">
    <reaction evidence="17 19">
        <text>alpha-ribazole + adenosylcob(III)inamide-GDP = adenosylcob(III)alamin + GMP + H(+)</text>
        <dbReference type="Rhea" id="RHEA:16049"/>
        <dbReference type="ChEBI" id="CHEBI:10329"/>
        <dbReference type="ChEBI" id="CHEBI:15378"/>
        <dbReference type="ChEBI" id="CHEBI:18408"/>
        <dbReference type="ChEBI" id="CHEBI:58115"/>
        <dbReference type="ChEBI" id="CHEBI:60487"/>
        <dbReference type="EC" id="2.7.8.26"/>
    </reaction>
</comment>
<name>A0A011NQH6_9PROT</name>
<dbReference type="NCBIfam" id="NF001277">
    <property type="entry name" value="PRK00235.1-3"/>
    <property type="match status" value="1"/>
</dbReference>
<evidence type="ECO:0000256" key="5">
    <source>
        <dbReference type="ARBA" id="ARBA00013200"/>
    </source>
</evidence>
<evidence type="ECO:0000256" key="7">
    <source>
        <dbReference type="ARBA" id="ARBA00022475"/>
    </source>
</evidence>
<keyword evidence="12 19" id="KW-1133">Transmembrane helix</keyword>
<protein>
    <recommendedName>
        <fullName evidence="6 19">Adenosylcobinamide-GDP ribazoletransferase</fullName>
        <ecNumber evidence="5 19">2.7.8.26</ecNumber>
    </recommendedName>
    <alternativeName>
        <fullName evidence="16 19">Cobalamin synthase</fullName>
    </alternativeName>
    <alternativeName>
        <fullName evidence="15 19">Cobalamin-5'-phosphate synthase</fullName>
    </alternativeName>
</protein>
<dbReference type="PATRIC" id="fig|1454003.3.peg.3810"/>
<feature type="transmembrane region" description="Helical" evidence="19">
    <location>
        <begin position="216"/>
        <end position="234"/>
    </location>
</feature>
<comment type="pathway">
    <text evidence="3 19">Cofactor biosynthesis; adenosylcobalamin biosynthesis; adenosylcobalamin from cob(II)yrinate a,c-diamide: step 7/7.</text>
</comment>
<dbReference type="PANTHER" id="PTHR34148:SF1">
    <property type="entry name" value="ADENOSYLCOBINAMIDE-GDP RIBAZOLETRANSFERASE"/>
    <property type="match status" value="1"/>
</dbReference>
<reference evidence="20 21" key="1">
    <citation type="submission" date="2014-02" db="EMBL/GenBank/DDBJ databases">
        <title>Expanding our view of genomic diversity in Candidatus Accumulibacter clades.</title>
        <authorList>
            <person name="Skennerton C.T."/>
            <person name="Barr J.J."/>
            <person name="Slater F.R."/>
            <person name="Bond P.L."/>
            <person name="Tyson G.W."/>
        </authorList>
    </citation>
    <scope>NUCLEOTIDE SEQUENCE [LARGE SCALE GENOMIC DNA]</scope>
    <source>
        <strain evidence="21">BA-92</strain>
    </source>
</reference>
<keyword evidence="9 19" id="KW-0808">Transferase</keyword>
<gene>
    <name evidence="19 20" type="primary">cobS</name>
    <name evidence="20" type="ORF">AW10_03750</name>
</gene>
<dbReference type="NCBIfam" id="TIGR00317">
    <property type="entry name" value="cobS"/>
    <property type="match status" value="1"/>
</dbReference>
<organism evidence="20 21">
    <name type="scientific">Candidatus Accumulibacter appositus</name>
    <dbReference type="NCBI Taxonomy" id="1454003"/>
    <lineage>
        <taxon>Bacteria</taxon>
        <taxon>Pseudomonadati</taxon>
        <taxon>Pseudomonadota</taxon>
        <taxon>Betaproteobacteria</taxon>
        <taxon>Candidatus Accumulibacter</taxon>
    </lineage>
</organism>
<comment type="caution">
    <text evidence="20">The sequence shown here is derived from an EMBL/GenBank/DDBJ whole genome shotgun (WGS) entry which is preliminary data.</text>
</comment>
<accession>A0A011NQH6</accession>
<evidence type="ECO:0000256" key="3">
    <source>
        <dbReference type="ARBA" id="ARBA00004663"/>
    </source>
</evidence>
<dbReference type="GO" id="GO:0008818">
    <property type="term" value="F:cobalamin 5'-phosphate synthase activity"/>
    <property type="evidence" value="ECO:0007669"/>
    <property type="project" value="UniProtKB-UniRule"/>
</dbReference>
<evidence type="ECO:0000313" key="21">
    <source>
        <dbReference type="Proteomes" id="UP000021816"/>
    </source>
</evidence>
<evidence type="ECO:0000256" key="18">
    <source>
        <dbReference type="ARBA" id="ARBA00049504"/>
    </source>
</evidence>
<dbReference type="AlphaFoldDB" id="A0A011NQH6"/>
<comment type="cofactor">
    <cofactor evidence="1 19">
        <name>Mg(2+)</name>
        <dbReference type="ChEBI" id="CHEBI:18420"/>
    </cofactor>
</comment>
<evidence type="ECO:0000256" key="17">
    <source>
        <dbReference type="ARBA" id="ARBA00048623"/>
    </source>
</evidence>
<evidence type="ECO:0000256" key="16">
    <source>
        <dbReference type="ARBA" id="ARBA00032853"/>
    </source>
</evidence>
<dbReference type="Pfam" id="PF02654">
    <property type="entry name" value="CobS"/>
    <property type="match status" value="1"/>
</dbReference>
<evidence type="ECO:0000256" key="10">
    <source>
        <dbReference type="ARBA" id="ARBA00022692"/>
    </source>
</evidence>
<dbReference type="InterPro" id="IPR003805">
    <property type="entry name" value="CobS"/>
</dbReference>
<dbReference type="EC" id="2.7.8.26" evidence="5 19"/>
<evidence type="ECO:0000256" key="2">
    <source>
        <dbReference type="ARBA" id="ARBA00004651"/>
    </source>
</evidence>
<comment type="function">
    <text evidence="14 19">Joins adenosylcobinamide-GDP and alpha-ribazole to generate adenosylcobalamin (Ado-cobalamin). Also synthesizes adenosylcobalamin 5'-phosphate from adenosylcobinamide-GDP and alpha-ribazole 5'-phosphate.</text>
</comment>
<feature type="transmembrane region" description="Helical" evidence="19">
    <location>
        <begin position="79"/>
        <end position="97"/>
    </location>
</feature>
<dbReference type="EMBL" id="JEMX01000097">
    <property type="protein sequence ID" value="EXI77561.1"/>
    <property type="molecule type" value="Genomic_DNA"/>
</dbReference>
<proteinExistence type="inferred from homology"/>
<comment type="similarity">
    <text evidence="4 19">Belongs to the CobS family.</text>
</comment>
<evidence type="ECO:0000256" key="6">
    <source>
        <dbReference type="ARBA" id="ARBA00015850"/>
    </source>
</evidence>
<sequence>MANNERNDLDTVKQRFSLKRELEYFFGALRFFTRLPVPKWVGHSSDALNSAARYFPAVGLVVGAIAALVFIAANQIWPMTLAVLAAIASSIFLTGAFHEDGWSDMVDGFGGGWEKAQILSIMKDSRIGSFGAVALIVLLLARFLALVEFDPLIIPAVLLAAHTLSRFASTTLLRCLDYVRDEGKAKPLATRIGWRELGFAALTALLPLLLLPPFEALLGCLFAALATLWLARMFRRQIGGYTGDCLGATQQLSEVAFYAGLLCSFS</sequence>
<evidence type="ECO:0000256" key="12">
    <source>
        <dbReference type="ARBA" id="ARBA00022989"/>
    </source>
</evidence>
<evidence type="ECO:0000256" key="13">
    <source>
        <dbReference type="ARBA" id="ARBA00023136"/>
    </source>
</evidence>
<comment type="subcellular location">
    <subcellularLocation>
        <location evidence="2 19">Cell membrane</location>
        <topology evidence="2 19">Multi-pass membrane protein</topology>
    </subcellularLocation>
</comment>
<keyword evidence="7 19" id="KW-1003">Cell membrane</keyword>
<evidence type="ECO:0000256" key="14">
    <source>
        <dbReference type="ARBA" id="ARBA00025228"/>
    </source>
</evidence>